<comment type="caution">
    <text evidence="2">The sequence shown here is derived from an EMBL/GenBank/DDBJ whole genome shotgun (WGS) entry which is preliminary data.</text>
</comment>
<dbReference type="OrthoDB" id="9943877at2"/>
<dbReference type="AlphaFoldDB" id="A0A086BJC1"/>
<accession>A0A086BJC1</accession>
<proteinExistence type="predicted"/>
<reference evidence="2 3" key="1">
    <citation type="submission" date="2014-07" db="EMBL/GenBank/DDBJ databases">
        <title>Genome of Chryseobacterium piperi CTM.</title>
        <authorList>
            <person name="Pipes S.E."/>
            <person name="Stropko S.J."/>
            <person name="Newman J.D."/>
        </authorList>
    </citation>
    <scope>NUCLEOTIDE SEQUENCE [LARGE SCALE GENOMIC DNA]</scope>
    <source>
        <strain evidence="2 3">CTM</strain>
    </source>
</reference>
<keyword evidence="3" id="KW-1185">Reference proteome</keyword>
<evidence type="ECO:0000313" key="3">
    <source>
        <dbReference type="Proteomes" id="UP000028709"/>
    </source>
</evidence>
<feature type="chain" id="PRO_5001804345" description="Lipocalin-like domain-containing protein" evidence="1">
    <location>
        <begin position="21"/>
        <end position="140"/>
    </location>
</feature>
<dbReference type="KEGG" id="cpip:CJF12_08415"/>
<keyword evidence="1" id="KW-0732">Signal</keyword>
<dbReference type="EMBL" id="JPRJ01000010">
    <property type="protein sequence ID" value="KFF29035.1"/>
    <property type="molecule type" value="Genomic_DNA"/>
</dbReference>
<dbReference type="STRING" id="558152.IQ37_07820"/>
<sequence>MKLLLSFLLILLISSCIGNSDYDPNPSPKSVIKSTQYYVYKSITKKNGVITFTNMHDGTCTAKSYYQINQYEDFNEVTFVSYSTCNNFQTLKGTYSSPNASIILNGIIYTAFINKNELTVSKIDTVMEDTYEEITIARSK</sequence>
<dbReference type="PROSITE" id="PS51257">
    <property type="entry name" value="PROKAR_LIPOPROTEIN"/>
    <property type="match status" value="1"/>
</dbReference>
<feature type="signal peptide" evidence="1">
    <location>
        <begin position="1"/>
        <end position="20"/>
    </location>
</feature>
<evidence type="ECO:0008006" key="4">
    <source>
        <dbReference type="Google" id="ProtNLM"/>
    </source>
</evidence>
<evidence type="ECO:0000313" key="2">
    <source>
        <dbReference type="EMBL" id="KFF29035.1"/>
    </source>
</evidence>
<dbReference type="RefSeq" id="WP_034683450.1">
    <property type="nucleotide sequence ID" value="NZ_CP023049.2"/>
</dbReference>
<dbReference type="Proteomes" id="UP000028709">
    <property type="component" value="Unassembled WGS sequence"/>
</dbReference>
<protein>
    <recommendedName>
        <fullName evidence="4">Lipocalin-like domain-containing protein</fullName>
    </recommendedName>
</protein>
<evidence type="ECO:0000256" key="1">
    <source>
        <dbReference type="SAM" id="SignalP"/>
    </source>
</evidence>
<gene>
    <name evidence="2" type="ORF">IQ37_07820</name>
</gene>
<organism evidence="2 3">
    <name type="scientific">Chryseobacterium piperi</name>
    <dbReference type="NCBI Taxonomy" id="558152"/>
    <lineage>
        <taxon>Bacteria</taxon>
        <taxon>Pseudomonadati</taxon>
        <taxon>Bacteroidota</taxon>
        <taxon>Flavobacteriia</taxon>
        <taxon>Flavobacteriales</taxon>
        <taxon>Weeksellaceae</taxon>
        <taxon>Chryseobacterium group</taxon>
        <taxon>Chryseobacterium</taxon>
    </lineage>
</organism>
<name>A0A086BJC1_9FLAO</name>